<accession>A0A221JWB9</accession>
<dbReference type="Proteomes" id="UP000199754">
    <property type="component" value="Chromosome"/>
</dbReference>
<dbReference type="Gene3D" id="1.25.40.20">
    <property type="entry name" value="Ankyrin repeat-containing domain"/>
    <property type="match status" value="1"/>
</dbReference>
<sequence length="371" mass="40530">MNNILHIICGLTTAGLFCGIGWLVLAPDSTKIRRGPAIEAVQLAGFVEAGVEETERFGMTGEELSRFEDRWRNAPREIVALALQIARGRIPEANALHEIGRDGLSRGYPAPRLDFTVNDRPVVFMTTLLQEAVLAYNFEAAQALLAAGADPDENHGEALFLAVTQKTRGAPPFMMFPDFDAMLPFLRACLKAGANPNVQRYGFLPRTPFGEARLENNLGAMLILLQSGADPWKQYPGPSGRLRDSALESLAFSAGSNASAEILFRLAHSGYMPRGTQQQQDRVFALLSAAAEKFASSNDAKSRHTAWRLDQVSQALGDALSRESHADALRANLVEFNYEKDGGWYLAADEVHSRYDAPISAPATGTQIWEP</sequence>
<dbReference type="AlphaFoldDB" id="A0A221JWB9"/>
<feature type="transmembrane region" description="Helical" evidence="1">
    <location>
        <begin position="7"/>
        <end position="25"/>
    </location>
</feature>
<evidence type="ECO:0000256" key="1">
    <source>
        <dbReference type="SAM" id="Phobius"/>
    </source>
</evidence>
<protein>
    <submittedName>
        <fullName evidence="2">Uncharacterized protein</fullName>
    </submittedName>
</protein>
<dbReference type="RefSeq" id="WP_089419146.1">
    <property type="nucleotide sequence ID" value="NZ_CP022415.1"/>
</dbReference>
<evidence type="ECO:0000313" key="3">
    <source>
        <dbReference type="Proteomes" id="UP000199754"/>
    </source>
</evidence>
<evidence type="ECO:0000313" key="2">
    <source>
        <dbReference type="EMBL" id="ASM71035.1"/>
    </source>
</evidence>
<proteinExistence type="predicted"/>
<reference evidence="2 3" key="1">
    <citation type="submission" date="2017-07" db="EMBL/GenBank/DDBJ databases">
        <title>Genome Sequence of Sulfitobacter pseudonitzschiae Strain SMR1 Isolated from a culture of the Diatom Skeletonema marinoi.</title>
        <authorList>
            <person name="Topel M."/>
            <person name="Pinder M.I.M."/>
            <person name="Johansson O.N."/>
            <person name="Kourtchenko O."/>
            <person name="Godhe A."/>
            <person name="Clarke A.K."/>
        </authorList>
    </citation>
    <scope>NUCLEOTIDE SEQUENCE [LARGE SCALE GENOMIC DNA]</scope>
    <source>
        <strain evidence="2 3">SMR1</strain>
    </source>
</reference>
<name>A0A221JWB9_9RHOB</name>
<keyword evidence="1" id="KW-0472">Membrane</keyword>
<keyword evidence="1" id="KW-1133">Transmembrane helix</keyword>
<dbReference type="OrthoDB" id="7875054at2"/>
<gene>
    <name evidence="2" type="ORF">SULPSESMR1_00197</name>
</gene>
<keyword evidence="1" id="KW-0812">Transmembrane</keyword>
<organism evidence="2 3">
    <name type="scientific">Pseudosulfitobacter pseudonitzschiae</name>
    <dbReference type="NCBI Taxonomy" id="1402135"/>
    <lineage>
        <taxon>Bacteria</taxon>
        <taxon>Pseudomonadati</taxon>
        <taxon>Pseudomonadota</taxon>
        <taxon>Alphaproteobacteria</taxon>
        <taxon>Rhodobacterales</taxon>
        <taxon>Roseobacteraceae</taxon>
        <taxon>Pseudosulfitobacter</taxon>
    </lineage>
</organism>
<keyword evidence="3" id="KW-1185">Reference proteome</keyword>
<dbReference type="KEGG" id="spse:SULPSESMR1_00197"/>
<dbReference type="SUPFAM" id="SSF48403">
    <property type="entry name" value="Ankyrin repeat"/>
    <property type="match status" value="1"/>
</dbReference>
<dbReference type="EMBL" id="CP022415">
    <property type="protein sequence ID" value="ASM71035.1"/>
    <property type="molecule type" value="Genomic_DNA"/>
</dbReference>
<dbReference type="InterPro" id="IPR036770">
    <property type="entry name" value="Ankyrin_rpt-contain_sf"/>
</dbReference>